<proteinExistence type="predicted"/>
<dbReference type="STRING" id="1203610.HMPREF1536_05201"/>
<dbReference type="HOGENOM" id="CLU_071525_1_0_10"/>
<protein>
    <recommendedName>
        <fullName evidence="3">Glycosyltransferase family 52</fullName>
    </recommendedName>
</protein>
<dbReference type="PATRIC" id="fig|1203610.3.peg.5317"/>
<evidence type="ECO:0000313" key="2">
    <source>
        <dbReference type="Proteomes" id="UP000033035"/>
    </source>
</evidence>
<gene>
    <name evidence="1" type="ORF">HMPREF1536_05201</name>
</gene>
<evidence type="ECO:0008006" key="3">
    <source>
        <dbReference type="Google" id="ProtNLM"/>
    </source>
</evidence>
<sequence length="328" mass="38327">MNLLDRYKTIVYLPNPYALLQYYLLAPCKEEETLFFFHEKFPVSIVQRISGAKILSEKRKFRCASLLTIYWFALRNRNLPVYLGGWLHFTNLFIRLFKHLFYLEDGTLSYEAVTEPEYQVTKKEKVRWRRWMYGDTYPPFGLADGVECIYLTGILPIPDIILPKTKVIDLKSLWQRKSPTKKKRILDVFMFEENTLELMKACDTLLLTQPFSEYSLVFTESDKIEVYRRLLAGQDESKVLIKVHPYEKTDYSVYFPSAQILNTPCPLELLLLQEITLHKVITVNSTAVFSLGDGIEKVISGYDVTPALIEEAKRRNIYNGISNKQVTR</sequence>
<dbReference type="RefSeq" id="WP_052349836.1">
    <property type="nucleotide sequence ID" value="NZ_AUAE01000025.1"/>
</dbReference>
<accession>A0A0F5IR22</accession>
<comment type="caution">
    <text evidence="1">The sequence shown here is derived from an EMBL/GenBank/DDBJ whole genome shotgun (WGS) entry which is preliminary data.</text>
</comment>
<name>A0A0F5IR22_9BACT</name>
<evidence type="ECO:0000313" key="1">
    <source>
        <dbReference type="EMBL" id="KKB47557.1"/>
    </source>
</evidence>
<organism evidence="1 2">
    <name type="scientific">Parabacteroides gordonii MS-1 = DSM 23371</name>
    <dbReference type="NCBI Taxonomy" id="1203610"/>
    <lineage>
        <taxon>Bacteria</taxon>
        <taxon>Pseudomonadati</taxon>
        <taxon>Bacteroidota</taxon>
        <taxon>Bacteroidia</taxon>
        <taxon>Bacteroidales</taxon>
        <taxon>Tannerellaceae</taxon>
        <taxon>Parabacteroides</taxon>
    </lineage>
</organism>
<dbReference type="Proteomes" id="UP000033035">
    <property type="component" value="Unassembled WGS sequence"/>
</dbReference>
<dbReference type="InterPro" id="IPR012477">
    <property type="entry name" value="Glyco_transf_52"/>
</dbReference>
<dbReference type="AlphaFoldDB" id="A0A0F5IR22"/>
<reference evidence="1 2" key="1">
    <citation type="submission" date="2013-04" db="EMBL/GenBank/DDBJ databases">
        <title>The Genome Sequence of Parabacteroides gordonii DSM 23371.</title>
        <authorList>
            <consortium name="The Broad Institute Genomics Platform"/>
            <person name="Earl A."/>
            <person name="Ward D."/>
            <person name="Feldgarden M."/>
            <person name="Gevers D."/>
            <person name="Martens E."/>
            <person name="Sakamoto M."/>
            <person name="Benno Y."/>
            <person name="Suzuki N."/>
            <person name="Matsunaga N."/>
            <person name="Koshihara K."/>
            <person name="Seki M."/>
            <person name="Komiya H."/>
            <person name="Walker B."/>
            <person name="Young S."/>
            <person name="Zeng Q."/>
            <person name="Gargeya S."/>
            <person name="Fitzgerald M."/>
            <person name="Haas B."/>
            <person name="Abouelleil A."/>
            <person name="Allen A.W."/>
            <person name="Alvarado L."/>
            <person name="Arachchi H.M."/>
            <person name="Berlin A.M."/>
            <person name="Chapman S.B."/>
            <person name="Gainer-Dewar J."/>
            <person name="Goldberg J."/>
            <person name="Griggs A."/>
            <person name="Gujja S."/>
            <person name="Hansen M."/>
            <person name="Howarth C."/>
            <person name="Imamovic A."/>
            <person name="Ireland A."/>
            <person name="Larimer J."/>
            <person name="McCowan C."/>
            <person name="Murphy C."/>
            <person name="Pearson M."/>
            <person name="Poon T.W."/>
            <person name="Priest M."/>
            <person name="Roberts A."/>
            <person name="Saif S."/>
            <person name="Shea T."/>
            <person name="Sisk P."/>
            <person name="Sykes S."/>
            <person name="Wortman J."/>
            <person name="Nusbaum C."/>
            <person name="Birren B."/>
        </authorList>
    </citation>
    <scope>NUCLEOTIDE SEQUENCE [LARGE SCALE GENOMIC DNA]</scope>
    <source>
        <strain evidence="1 2">MS-1</strain>
    </source>
</reference>
<keyword evidence="2" id="KW-1185">Reference proteome</keyword>
<dbReference type="EMBL" id="AQHW01000029">
    <property type="protein sequence ID" value="KKB47557.1"/>
    <property type="molecule type" value="Genomic_DNA"/>
</dbReference>
<dbReference type="Gene3D" id="3.40.50.11110">
    <property type="entry name" value="Sialyltransferase, C-terminal GT-B Rossman nucleotide-binding domain"/>
    <property type="match status" value="1"/>
</dbReference>
<dbReference type="Pfam" id="PF07922">
    <property type="entry name" value="Glyco_transf_52"/>
    <property type="match status" value="1"/>
</dbReference>